<dbReference type="SUPFAM" id="SSF81606">
    <property type="entry name" value="PP2C-like"/>
    <property type="match status" value="1"/>
</dbReference>
<organism evidence="13 14">
    <name type="scientific">Prototheca wickerhamii</name>
    <dbReference type="NCBI Taxonomy" id="3111"/>
    <lineage>
        <taxon>Eukaryota</taxon>
        <taxon>Viridiplantae</taxon>
        <taxon>Chlorophyta</taxon>
        <taxon>core chlorophytes</taxon>
        <taxon>Trebouxiophyceae</taxon>
        <taxon>Chlorellales</taxon>
        <taxon>Chlorellaceae</taxon>
        <taxon>Prototheca</taxon>
    </lineage>
</organism>
<keyword evidence="7" id="KW-0460">Magnesium</keyword>
<evidence type="ECO:0000256" key="10">
    <source>
        <dbReference type="RuleBase" id="RU003465"/>
    </source>
</evidence>
<gene>
    <name evidence="13" type="ORF">QBZ16_004707</name>
</gene>
<evidence type="ECO:0000256" key="1">
    <source>
        <dbReference type="ARBA" id="ARBA00001936"/>
    </source>
</evidence>
<evidence type="ECO:0000256" key="5">
    <source>
        <dbReference type="ARBA" id="ARBA00022723"/>
    </source>
</evidence>
<dbReference type="EC" id="3.1.3.16" evidence="4"/>
<feature type="compositionally biased region" description="Low complexity" evidence="11">
    <location>
        <begin position="227"/>
        <end position="236"/>
    </location>
</feature>
<comment type="cofactor">
    <cofactor evidence="2">
        <name>Mg(2+)</name>
        <dbReference type="ChEBI" id="CHEBI:18420"/>
    </cofactor>
</comment>
<keyword evidence="9" id="KW-0464">Manganese</keyword>
<reference evidence="13" key="1">
    <citation type="submission" date="2021-01" db="EMBL/GenBank/DDBJ databases">
        <authorList>
            <person name="Eckstrom K.M.E."/>
        </authorList>
    </citation>
    <scope>NUCLEOTIDE SEQUENCE</scope>
    <source>
        <strain evidence="13">UVCC 0001</strain>
    </source>
</reference>
<comment type="caution">
    <text evidence="13">The sequence shown here is derived from an EMBL/GenBank/DDBJ whole genome shotgun (WGS) entry which is preliminary data.</text>
</comment>
<comment type="cofactor">
    <cofactor evidence="1">
        <name>Mn(2+)</name>
        <dbReference type="ChEBI" id="CHEBI:29035"/>
    </cofactor>
</comment>
<accession>A0AAD9IEW1</accession>
<dbReference type="CDD" id="cd00143">
    <property type="entry name" value="PP2Cc"/>
    <property type="match status" value="1"/>
</dbReference>
<dbReference type="PROSITE" id="PS51746">
    <property type="entry name" value="PPM_2"/>
    <property type="match status" value="1"/>
</dbReference>
<dbReference type="InterPro" id="IPR036457">
    <property type="entry name" value="PPM-type-like_dom_sf"/>
</dbReference>
<feature type="compositionally biased region" description="Acidic residues" evidence="11">
    <location>
        <begin position="175"/>
        <end position="196"/>
    </location>
</feature>
<evidence type="ECO:0000256" key="8">
    <source>
        <dbReference type="ARBA" id="ARBA00022912"/>
    </source>
</evidence>
<dbReference type="GO" id="GO:0004722">
    <property type="term" value="F:protein serine/threonine phosphatase activity"/>
    <property type="evidence" value="ECO:0007669"/>
    <property type="project" value="UniProtKB-EC"/>
</dbReference>
<keyword evidence="6 10" id="KW-0378">Hydrolase</keyword>
<proteinExistence type="inferred from homology"/>
<dbReference type="InterPro" id="IPR001932">
    <property type="entry name" value="PPM-type_phosphatase-like_dom"/>
</dbReference>
<evidence type="ECO:0000256" key="7">
    <source>
        <dbReference type="ARBA" id="ARBA00022842"/>
    </source>
</evidence>
<protein>
    <recommendedName>
        <fullName evidence="4">protein-serine/threonine phosphatase</fullName>
        <ecNumber evidence="4">3.1.3.16</ecNumber>
    </recommendedName>
</protein>
<feature type="region of interest" description="Disordered" evidence="11">
    <location>
        <begin position="165"/>
        <end position="287"/>
    </location>
</feature>
<evidence type="ECO:0000256" key="9">
    <source>
        <dbReference type="ARBA" id="ARBA00023211"/>
    </source>
</evidence>
<feature type="compositionally biased region" description="Low complexity" evidence="11">
    <location>
        <begin position="203"/>
        <end position="217"/>
    </location>
</feature>
<dbReference type="Gene3D" id="3.60.40.10">
    <property type="entry name" value="PPM-type phosphatase domain"/>
    <property type="match status" value="2"/>
</dbReference>
<evidence type="ECO:0000259" key="12">
    <source>
        <dbReference type="PROSITE" id="PS51746"/>
    </source>
</evidence>
<name>A0AAD9IEW1_PROWI</name>
<dbReference type="GO" id="GO:0046872">
    <property type="term" value="F:metal ion binding"/>
    <property type="evidence" value="ECO:0007669"/>
    <property type="project" value="UniProtKB-KW"/>
</dbReference>
<evidence type="ECO:0000256" key="11">
    <source>
        <dbReference type="SAM" id="MobiDB-lite"/>
    </source>
</evidence>
<evidence type="ECO:0000256" key="2">
    <source>
        <dbReference type="ARBA" id="ARBA00001946"/>
    </source>
</evidence>
<feature type="domain" description="PPM-type phosphatase" evidence="12">
    <location>
        <begin position="23"/>
        <end position="446"/>
    </location>
</feature>
<comment type="similarity">
    <text evidence="3 10">Belongs to the PP2C family.</text>
</comment>
<dbReference type="EMBL" id="JASFZW010000007">
    <property type="protein sequence ID" value="KAK2077074.1"/>
    <property type="molecule type" value="Genomic_DNA"/>
</dbReference>
<evidence type="ECO:0000313" key="13">
    <source>
        <dbReference type="EMBL" id="KAK2077074.1"/>
    </source>
</evidence>
<keyword evidence="8 10" id="KW-0904">Protein phosphatase</keyword>
<evidence type="ECO:0000313" key="14">
    <source>
        <dbReference type="Proteomes" id="UP001255856"/>
    </source>
</evidence>
<keyword evidence="5" id="KW-0479">Metal-binding</keyword>
<dbReference type="PROSITE" id="PS01032">
    <property type="entry name" value="PPM_1"/>
    <property type="match status" value="1"/>
</dbReference>
<dbReference type="Proteomes" id="UP001255856">
    <property type="component" value="Unassembled WGS sequence"/>
</dbReference>
<evidence type="ECO:0000256" key="6">
    <source>
        <dbReference type="ARBA" id="ARBA00022801"/>
    </source>
</evidence>
<dbReference type="SMART" id="SM00332">
    <property type="entry name" value="PP2Cc"/>
    <property type="match status" value="1"/>
</dbReference>
<sequence length="460" mass="49378">MGAYLSQPKTDKETNSGRSDKFHYGVSCMQGWRMDMEDAHATVLDLEEDSSFFAVFDGHGGKEVAKYAAMHMPRLLRETDAYRAGDYGRALTEAYLAVDTRISRPEEREALRQLKGGSEEGREGAPGAEEDQALPVSALPAHILEALGLKPGDGMAIRIVRGEDGTNELHFGGGGEDDDDEEENEEEGDNNSDEDVTDHVIADKPSAAEEAVAASEAKMAKRKREAAAAAGAGPSPQSTPVEAPGSPASDGSRSPFDMKAEEEEAAERGNAPPLSSSDSGENEEWIGPSAGCTAVSAFVRGDRLFVANAGDSRCVLSRRGQALALTRDHKPDDPPEYSRILKAGGFVADGRVNGSLNLSRALGDMEYKQSKELGPEEQTVTAVPEIRTLDLKEGDEFLILACDGIWDVLTNQEAVDFVRERLLKGMSPPQVCEEGCDNMSVVVVVLAKYGFPQLIAKGQE</sequence>
<dbReference type="InterPro" id="IPR015655">
    <property type="entry name" value="PP2C"/>
</dbReference>
<dbReference type="PANTHER" id="PTHR13832">
    <property type="entry name" value="PROTEIN PHOSPHATASE 2C"/>
    <property type="match status" value="1"/>
</dbReference>
<dbReference type="AlphaFoldDB" id="A0AAD9IEW1"/>
<dbReference type="PANTHER" id="PTHR13832:SF803">
    <property type="entry name" value="PROTEIN PHOSPHATASE 1G"/>
    <property type="match status" value="1"/>
</dbReference>
<dbReference type="Pfam" id="PF00481">
    <property type="entry name" value="PP2C"/>
    <property type="match status" value="2"/>
</dbReference>
<evidence type="ECO:0000256" key="3">
    <source>
        <dbReference type="ARBA" id="ARBA00006702"/>
    </source>
</evidence>
<evidence type="ECO:0000256" key="4">
    <source>
        <dbReference type="ARBA" id="ARBA00013081"/>
    </source>
</evidence>
<dbReference type="InterPro" id="IPR000222">
    <property type="entry name" value="PP2C_BS"/>
</dbReference>
<keyword evidence="14" id="KW-1185">Reference proteome</keyword>